<evidence type="ECO:0000313" key="1">
    <source>
        <dbReference type="EMBL" id="KAK5973630.1"/>
    </source>
</evidence>
<gene>
    <name evidence="1" type="ORF">GCK32_022039</name>
</gene>
<feature type="non-terminal residue" evidence="1">
    <location>
        <position position="96"/>
    </location>
</feature>
<reference evidence="1 2" key="1">
    <citation type="submission" date="2019-10" db="EMBL/GenBank/DDBJ databases">
        <title>Assembly and Annotation for the nematode Trichostrongylus colubriformis.</title>
        <authorList>
            <person name="Martin J."/>
        </authorList>
    </citation>
    <scope>NUCLEOTIDE SEQUENCE [LARGE SCALE GENOMIC DNA]</scope>
    <source>
        <strain evidence="1">G859</strain>
        <tissue evidence="1">Whole worm</tissue>
    </source>
</reference>
<dbReference type="Proteomes" id="UP001331761">
    <property type="component" value="Unassembled WGS sequence"/>
</dbReference>
<name>A0AAN8FP70_TRICO</name>
<keyword evidence="2" id="KW-1185">Reference proteome</keyword>
<organism evidence="1 2">
    <name type="scientific">Trichostrongylus colubriformis</name>
    <name type="common">Black scour worm</name>
    <dbReference type="NCBI Taxonomy" id="6319"/>
    <lineage>
        <taxon>Eukaryota</taxon>
        <taxon>Metazoa</taxon>
        <taxon>Ecdysozoa</taxon>
        <taxon>Nematoda</taxon>
        <taxon>Chromadorea</taxon>
        <taxon>Rhabditida</taxon>
        <taxon>Rhabditina</taxon>
        <taxon>Rhabditomorpha</taxon>
        <taxon>Strongyloidea</taxon>
        <taxon>Trichostrongylidae</taxon>
        <taxon>Trichostrongylus</taxon>
    </lineage>
</organism>
<accession>A0AAN8FP70</accession>
<dbReference type="EMBL" id="WIXE01015240">
    <property type="protein sequence ID" value="KAK5973630.1"/>
    <property type="molecule type" value="Genomic_DNA"/>
</dbReference>
<sequence length="96" mass="10841">MANTVHYDGQKTTITITEEGGEMLFQHWLDQTISGLMSAIATKKLEDVGKLEQRAHKRCTRKASSVKEHAQCVVMLMDDAAKLEKLRRTPTPDKRS</sequence>
<proteinExistence type="predicted"/>
<protein>
    <submittedName>
        <fullName evidence="1">Uncharacterized protein</fullName>
    </submittedName>
</protein>
<dbReference type="AlphaFoldDB" id="A0AAN8FP70"/>
<evidence type="ECO:0000313" key="2">
    <source>
        <dbReference type="Proteomes" id="UP001331761"/>
    </source>
</evidence>
<comment type="caution">
    <text evidence="1">The sequence shown here is derived from an EMBL/GenBank/DDBJ whole genome shotgun (WGS) entry which is preliminary data.</text>
</comment>